<keyword evidence="3" id="KW-1185">Reference proteome</keyword>
<reference evidence="2" key="1">
    <citation type="submission" date="2022-06" db="EMBL/GenBank/DDBJ databases">
        <title>Sequencing the genomes of 1000 actinobacteria strains.</title>
        <authorList>
            <person name="Klenk H.-P."/>
        </authorList>
    </citation>
    <scope>NUCLEOTIDE SEQUENCE</scope>
    <source>
        <strain evidence="2">DSM 46694</strain>
    </source>
</reference>
<gene>
    <name evidence="2" type="ORF">HD597_003801</name>
</gene>
<sequence>MVTVWPRRLALVVAPVHGESFASWVDRMALRNGCPPWAMVEALGLDVATSSDVRSLAYGVVATPETYRAIEAATGVSAEVVRGMHLAMFDGSVLDLAGVRVGDKESVRRAESREWVQFFGSRACPQCLAASNGAWLVWWKLGWAAVCPAHRTLLVDLCPRCRVSIRRGPAGQPARLSRSRMPDPLRCGALLSGFVCDQPIPQISTSAVSNKLADQQRLVLEVAMGRRPALIAGQVVSAGQWFAVLKATAMLIRLGVPEVLPLLNVTLDGQGALAAEAARQRWNRAGPMGRYGTAPRTALVAATLLEVALEVAEAEGESELVARLMPLAAAARMRWKERRPDLLTQVALSPVFAAALDVVLGGQAGRQ</sequence>
<evidence type="ECO:0000259" key="1">
    <source>
        <dbReference type="Pfam" id="PF06527"/>
    </source>
</evidence>
<comment type="caution">
    <text evidence="2">The sequence shown here is derived from an EMBL/GenBank/DDBJ whole genome shotgun (WGS) entry which is preliminary data.</text>
</comment>
<dbReference type="EMBL" id="JAMZEB010000002">
    <property type="protein sequence ID" value="MCP2356781.1"/>
    <property type="molecule type" value="Genomic_DNA"/>
</dbReference>
<evidence type="ECO:0000313" key="3">
    <source>
        <dbReference type="Proteomes" id="UP001139648"/>
    </source>
</evidence>
<protein>
    <recommendedName>
        <fullName evidence="1">TniQ domain-containing protein</fullName>
    </recommendedName>
</protein>
<dbReference type="Pfam" id="PF06527">
    <property type="entry name" value="TniQ"/>
    <property type="match status" value="1"/>
</dbReference>
<dbReference type="InterPro" id="IPR009492">
    <property type="entry name" value="TniQ"/>
</dbReference>
<dbReference type="RefSeq" id="WP_253743946.1">
    <property type="nucleotide sequence ID" value="NZ_BAABKA010000063.1"/>
</dbReference>
<proteinExistence type="predicted"/>
<evidence type="ECO:0000313" key="2">
    <source>
        <dbReference type="EMBL" id="MCP2356781.1"/>
    </source>
</evidence>
<dbReference type="AlphaFoldDB" id="A0A9X2GD86"/>
<accession>A0A9X2GD86</accession>
<name>A0A9X2GD86_9ACTN</name>
<dbReference type="Proteomes" id="UP001139648">
    <property type="component" value="Unassembled WGS sequence"/>
</dbReference>
<feature type="domain" description="TniQ" evidence="1">
    <location>
        <begin position="11"/>
        <end position="154"/>
    </location>
</feature>
<organism evidence="2 3">
    <name type="scientific">Nonomuraea thailandensis</name>
    <dbReference type="NCBI Taxonomy" id="1188745"/>
    <lineage>
        <taxon>Bacteria</taxon>
        <taxon>Bacillati</taxon>
        <taxon>Actinomycetota</taxon>
        <taxon>Actinomycetes</taxon>
        <taxon>Streptosporangiales</taxon>
        <taxon>Streptosporangiaceae</taxon>
        <taxon>Nonomuraea</taxon>
    </lineage>
</organism>